<dbReference type="SUPFAM" id="SSF50370">
    <property type="entry name" value="Ricin B-like lectins"/>
    <property type="match status" value="2"/>
</dbReference>
<comment type="caution">
    <text evidence="6">The sequence shown here is derived from an EMBL/GenBank/DDBJ whole genome shotgun (WGS) entry which is preliminary data.</text>
</comment>
<dbReference type="InterPro" id="IPR024732">
    <property type="entry name" value="NAGLU_C"/>
</dbReference>
<dbReference type="Pfam" id="PF05089">
    <property type="entry name" value="NAGLU"/>
    <property type="match status" value="1"/>
</dbReference>
<dbReference type="InterPro" id="IPR007781">
    <property type="entry name" value="NAGLU"/>
</dbReference>
<feature type="domain" description="Ricin B lectin" evidence="5">
    <location>
        <begin position="923"/>
        <end position="989"/>
    </location>
</feature>
<organism evidence="6 7">
    <name type="scientific">Vibrio penaeicida</name>
    <dbReference type="NCBI Taxonomy" id="104609"/>
    <lineage>
        <taxon>Bacteria</taxon>
        <taxon>Pseudomonadati</taxon>
        <taxon>Pseudomonadota</taxon>
        <taxon>Gammaproteobacteria</taxon>
        <taxon>Vibrionales</taxon>
        <taxon>Vibrionaceae</taxon>
        <taxon>Vibrio</taxon>
    </lineage>
</organism>
<dbReference type="InterPro" id="IPR029018">
    <property type="entry name" value="Hex-like_dom2"/>
</dbReference>
<keyword evidence="7" id="KW-1185">Reference proteome</keyword>
<dbReference type="Gene3D" id="3.30.379.10">
    <property type="entry name" value="Chitobiase/beta-hexosaminidase domain 2-like"/>
    <property type="match status" value="1"/>
</dbReference>
<dbReference type="Pfam" id="PF14200">
    <property type="entry name" value="RicinB_lectin_2"/>
    <property type="match status" value="2"/>
</dbReference>
<dbReference type="InterPro" id="IPR000772">
    <property type="entry name" value="Ricin_B_lectin"/>
</dbReference>
<gene>
    <name evidence="6" type="ORF">GCM10007932_53490</name>
</gene>
<evidence type="ECO:0000313" key="6">
    <source>
        <dbReference type="EMBL" id="GLQ75986.1"/>
    </source>
</evidence>
<evidence type="ECO:0000259" key="2">
    <source>
        <dbReference type="Pfam" id="PF05089"/>
    </source>
</evidence>
<dbReference type="PANTHER" id="PTHR12872:SF1">
    <property type="entry name" value="ALPHA-N-ACETYLGLUCOSAMINIDASE"/>
    <property type="match status" value="1"/>
</dbReference>
<reference evidence="7" key="1">
    <citation type="journal article" date="2019" name="Int. J. Syst. Evol. Microbiol.">
        <title>The Global Catalogue of Microorganisms (GCM) 10K type strain sequencing project: providing services to taxonomists for standard genome sequencing and annotation.</title>
        <authorList>
            <consortium name="The Broad Institute Genomics Platform"/>
            <consortium name="The Broad Institute Genome Sequencing Center for Infectious Disease"/>
            <person name="Wu L."/>
            <person name="Ma J."/>
        </authorList>
    </citation>
    <scope>NUCLEOTIDE SEQUENCE [LARGE SCALE GENOMIC DNA]</scope>
    <source>
        <strain evidence="7">NBRC 15640</strain>
    </source>
</reference>
<evidence type="ECO:0000259" key="3">
    <source>
        <dbReference type="Pfam" id="PF12971"/>
    </source>
</evidence>
<dbReference type="Pfam" id="PF12971">
    <property type="entry name" value="NAGLU_N"/>
    <property type="match status" value="1"/>
</dbReference>
<name>A0AAV5NZ95_9VIBR</name>
<accession>A0AAV5NZ95</accession>
<dbReference type="InterPro" id="IPR024733">
    <property type="entry name" value="NAGLU_tim-barrel"/>
</dbReference>
<dbReference type="Proteomes" id="UP001156690">
    <property type="component" value="Unassembled WGS sequence"/>
</dbReference>
<proteinExistence type="predicted"/>
<dbReference type="InterPro" id="IPR024240">
    <property type="entry name" value="NAGLU_N"/>
</dbReference>
<evidence type="ECO:0000313" key="7">
    <source>
        <dbReference type="Proteomes" id="UP001156690"/>
    </source>
</evidence>
<dbReference type="CDD" id="cd23432">
    <property type="entry name" value="beta-trefoil_Ricin_EndoBetaGal-like"/>
    <property type="match status" value="2"/>
</dbReference>
<evidence type="ECO:0000259" key="4">
    <source>
        <dbReference type="Pfam" id="PF12972"/>
    </source>
</evidence>
<keyword evidence="1" id="KW-0378">Hydrolase</keyword>
<dbReference type="GO" id="GO:0005975">
    <property type="term" value="P:carbohydrate metabolic process"/>
    <property type="evidence" value="ECO:0007669"/>
    <property type="project" value="UniProtKB-ARBA"/>
</dbReference>
<dbReference type="EMBL" id="BSNX01000075">
    <property type="protein sequence ID" value="GLQ75986.1"/>
    <property type="molecule type" value="Genomic_DNA"/>
</dbReference>
<protein>
    <recommendedName>
        <fullName evidence="8">Alpha-N-acetylglucosaminidase</fullName>
    </recommendedName>
</protein>
<feature type="domain" description="Alpha-N-acetylglucosaminidase tim-barrel" evidence="2">
    <location>
        <begin position="137"/>
        <end position="458"/>
    </location>
</feature>
<evidence type="ECO:0000256" key="1">
    <source>
        <dbReference type="ARBA" id="ARBA00022801"/>
    </source>
</evidence>
<dbReference type="Gene3D" id="1.20.120.670">
    <property type="entry name" value="N-acetyl-b-d-glucoasminidase"/>
    <property type="match status" value="1"/>
</dbReference>
<feature type="domain" description="Alpha-N-acetylglucosaminidase C-terminal" evidence="4">
    <location>
        <begin position="467"/>
        <end position="725"/>
    </location>
</feature>
<dbReference type="Pfam" id="PF12972">
    <property type="entry name" value="NAGLU_C"/>
    <property type="match status" value="1"/>
</dbReference>
<dbReference type="InterPro" id="IPR035992">
    <property type="entry name" value="Ricin_B-like_lectins"/>
</dbReference>
<evidence type="ECO:0000259" key="5">
    <source>
        <dbReference type="Pfam" id="PF14200"/>
    </source>
</evidence>
<dbReference type="GO" id="GO:0016787">
    <property type="term" value="F:hydrolase activity"/>
    <property type="evidence" value="ECO:0007669"/>
    <property type="project" value="UniProtKB-KW"/>
</dbReference>
<dbReference type="Gene3D" id="2.80.10.50">
    <property type="match status" value="2"/>
</dbReference>
<dbReference type="PANTHER" id="PTHR12872">
    <property type="entry name" value="ALPHA-N-ACETYLGLUCOSAMINIDASE"/>
    <property type="match status" value="1"/>
</dbReference>
<sequence>MNKNIIDKHNVRKVTRDLLLVVLFIAPAHTVFANELPNYSGEAKSVIERVFGSTYSTNVDFEVMPSASGLDTFEVSTENGRLKIKGNNAVSMVSGFNWYLKNKLNQHVSRNGTNLDGGFQLVPMDSSVQVESPYKYRYAQNYTFFGYQTPYWGWDDWQREIDILALEGFNMLLSPVGVEAVLKQTFMDEGLSEGDFHQWLNAPAHLPWQFMGNTHSQGGQVYGANSTWFDRQVDLQKKILSRQSALGIKSVIPGFYGVIPKKLSEKYSGARVYHQGNWVGLPSISLLNAEEPAFQRIAKNFYDNYTETFDYLPKYISADPFHEGSPPAGWDISELGKATQNTMVEANPEAVWVLQHWIHTPHQEMLHSIDKSKAIVASLFNDTVNQWRPGEFGGTPWIRGTIENFGGKTGFSGKLVSLSHALPDDQKNAEHMIGMGSFPEGTHYNPIFYSLQAEMIWQSEKVDVGNWMTQYQRNRYGFSNKNSQLAAQLLRRDVYDPYKGSLGTLESMLTARPNDHIVTASTWGTRIKYFRPSHIKNALGLLLAESQRSNSDGFRFDLVDLSRQLMSDVARVLHVDMVAAANDGDLAKFSALSEQFLVLIDDLDRLLGSRSEFMLGTWLQQARAAGGTVEESDAYEKNFRLLVTAWEASQSLKDYSNREWSGLMGTFYKTRWQMWIAHKKQVIQGQNPQPINWHQFELNWSKSVAPFATQPVGDSKSLAREMYSKYAKFLDNSESKNGELIVTIENRYTGNYLVDTSNGPLTKDGVSPGHHASQWQVEQVNNTNRYRLVNRGTGKALHIENNTGKLESGSVPDTWWSSQWLLSVGNTSEPNTTGVPASYARLTNYWKQQVELNSEDKLEAVAATDVPDTYWSADWKLRLVPDYTGMARVATRGSYEAITDELPQLSSANLEHYSKSLSYWSADWNFEHVENGYYRITNRYTNRVIHIEQNNGYVNLSSSDQAPRTWWSAQWLIEQTDDGYYQLRNRYLPNYYIHTENQDGVAQSDKKVESYDIDPSNIRSHFLLQSASGKY</sequence>
<feature type="domain" description="Ricin B lectin" evidence="5">
    <location>
        <begin position="741"/>
        <end position="803"/>
    </location>
</feature>
<dbReference type="Gene3D" id="3.20.20.80">
    <property type="entry name" value="Glycosidases"/>
    <property type="match status" value="1"/>
</dbReference>
<dbReference type="AlphaFoldDB" id="A0AAV5NZ95"/>
<dbReference type="RefSeq" id="WP_224055643.1">
    <property type="nucleotide sequence ID" value="NZ_AP025145.1"/>
</dbReference>
<feature type="domain" description="Alpha-N-acetylglucosaminidase N-terminal" evidence="3">
    <location>
        <begin position="43"/>
        <end position="116"/>
    </location>
</feature>
<evidence type="ECO:0008006" key="8">
    <source>
        <dbReference type="Google" id="ProtNLM"/>
    </source>
</evidence>